<feature type="region of interest" description="Disordered" evidence="1">
    <location>
        <begin position="1"/>
        <end position="41"/>
    </location>
</feature>
<comment type="caution">
    <text evidence="2">The sequence shown here is derived from an EMBL/GenBank/DDBJ whole genome shotgun (WGS) entry which is preliminary data.</text>
</comment>
<dbReference type="Proteomes" id="UP001141253">
    <property type="component" value="Chromosome 10"/>
</dbReference>
<feature type="compositionally biased region" description="Basic residues" evidence="1">
    <location>
        <begin position="60"/>
        <end position="69"/>
    </location>
</feature>
<feature type="compositionally biased region" description="Basic and acidic residues" evidence="1">
    <location>
        <begin position="1"/>
        <end position="14"/>
    </location>
</feature>
<evidence type="ECO:0000313" key="2">
    <source>
        <dbReference type="EMBL" id="KAJ6312335.1"/>
    </source>
</evidence>
<sequence>MRTEVHRAGGDESVYKPPRIPRPHHSYPLSLTSQTQYPHSEKKTIQLHQIILMRGFRRIHKRSKHHNDRHWKTTSNRTMTHHSRSVKRNETRNL</sequence>
<protein>
    <submittedName>
        <fullName evidence="2">Uncharacterized protein</fullName>
    </submittedName>
</protein>
<feature type="region of interest" description="Disordered" evidence="1">
    <location>
        <begin position="60"/>
        <end position="94"/>
    </location>
</feature>
<proteinExistence type="predicted"/>
<organism evidence="2 3">
    <name type="scientific">Salix suchowensis</name>
    <dbReference type="NCBI Taxonomy" id="1278906"/>
    <lineage>
        <taxon>Eukaryota</taxon>
        <taxon>Viridiplantae</taxon>
        <taxon>Streptophyta</taxon>
        <taxon>Embryophyta</taxon>
        <taxon>Tracheophyta</taxon>
        <taxon>Spermatophyta</taxon>
        <taxon>Magnoliopsida</taxon>
        <taxon>eudicotyledons</taxon>
        <taxon>Gunneridae</taxon>
        <taxon>Pentapetalae</taxon>
        <taxon>rosids</taxon>
        <taxon>fabids</taxon>
        <taxon>Malpighiales</taxon>
        <taxon>Salicaceae</taxon>
        <taxon>Saliceae</taxon>
        <taxon>Salix</taxon>
    </lineage>
</organism>
<reference evidence="2" key="2">
    <citation type="journal article" date="2023" name="Int. J. Mol. Sci.">
        <title>De Novo Assembly and Annotation of 11 Diverse Shrub Willow (Salix) Genomes Reveals Novel Gene Organization in Sex-Linked Regions.</title>
        <authorList>
            <person name="Hyden B."/>
            <person name="Feng K."/>
            <person name="Yates T.B."/>
            <person name="Jawdy S."/>
            <person name="Cereghino C."/>
            <person name="Smart L.B."/>
            <person name="Muchero W."/>
        </authorList>
    </citation>
    <scope>NUCLEOTIDE SEQUENCE</scope>
    <source>
        <tissue evidence="2">Shoot tip</tissue>
    </source>
</reference>
<gene>
    <name evidence="2" type="ORF">OIU77_013967</name>
</gene>
<keyword evidence="3" id="KW-1185">Reference proteome</keyword>
<name>A0ABQ8ZWH0_9ROSI</name>
<reference evidence="2" key="1">
    <citation type="submission" date="2022-10" db="EMBL/GenBank/DDBJ databases">
        <authorList>
            <person name="Hyden B.L."/>
            <person name="Feng K."/>
            <person name="Yates T."/>
            <person name="Jawdy S."/>
            <person name="Smart L.B."/>
            <person name="Muchero W."/>
        </authorList>
    </citation>
    <scope>NUCLEOTIDE SEQUENCE</scope>
    <source>
        <tissue evidence="2">Shoot tip</tissue>
    </source>
</reference>
<dbReference type="EMBL" id="JAPFFI010000024">
    <property type="protein sequence ID" value="KAJ6312335.1"/>
    <property type="molecule type" value="Genomic_DNA"/>
</dbReference>
<evidence type="ECO:0000256" key="1">
    <source>
        <dbReference type="SAM" id="MobiDB-lite"/>
    </source>
</evidence>
<evidence type="ECO:0000313" key="3">
    <source>
        <dbReference type="Proteomes" id="UP001141253"/>
    </source>
</evidence>
<feature type="compositionally biased region" description="Polar residues" evidence="1">
    <location>
        <begin position="29"/>
        <end position="38"/>
    </location>
</feature>
<accession>A0ABQ8ZWH0</accession>